<protein>
    <submittedName>
        <fullName evidence="1">Uncharacterized protein</fullName>
    </submittedName>
</protein>
<keyword evidence="2" id="KW-1185">Reference proteome</keyword>
<dbReference type="AlphaFoldDB" id="A0A926DN28"/>
<name>A0A926DN28_9FIRM</name>
<proteinExistence type="predicted"/>
<evidence type="ECO:0000313" key="1">
    <source>
        <dbReference type="EMBL" id="MBC8540717.1"/>
    </source>
</evidence>
<dbReference type="Proteomes" id="UP000611762">
    <property type="component" value="Unassembled WGS sequence"/>
</dbReference>
<reference evidence="1" key="1">
    <citation type="submission" date="2020-08" db="EMBL/GenBank/DDBJ databases">
        <title>Genome public.</title>
        <authorList>
            <person name="Liu C."/>
            <person name="Sun Q."/>
        </authorList>
    </citation>
    <scope>NUCLEOTIDE SEQUENCE</scope>
    <source>
        <strain evidence="1">H8</strain>
    </source>
</reference>
<organism evidence="1 2">
    <name type="scientific">Congzhengia minquanensis</name>
    <dbReference type="NCBI Taxonomy" id="2763657"/>
    <lineage>
        <taxon>Bacteria</taxon>
        <taxon>Bacillati</taxon>
        <taxon>Bacillota</taxon>
        <taxon>Clostridia</taxon>
        <taxon>Eubacteriales</taxon>
        <taxon>Oscillospiraceae</taxon>
        <taxon>Congzhengia</taxon>
    </lineage>
</organism>
<gene>
    <name evidence="1" type="ORF">H8698_06970</name>
</gene>
<comment type="caution">
    <text evidence="1">The sequence shown here is derived from an EMBL/GenBank/DDBJ whole genome shotgun (WGS) entry which is preliminary data.</text>
</comment>
<sequence length="682" mass="78032">MKKESKTALELMRLEGICKLITDNIEKEVLENRYLRVTDKGKVDDLEKAIKQCTKSQLIDIISISHEITDDLIQKYFDNYRYGMKPGFVLNWASGFSGKTLTENSLRTDLQTQLSTYTYQEGSSYKNLKCSNVVKWNEHGIPVFEISLNYLKKHNYIDENDKFNYVYEMVECFVWVCSEKGFVAIYNMPSSVEKLIRKAFYSIYGIKIIGISLDKKILDTIFDSSNRKKVALTQLKDNPNMPQKATFSDSQFGQKETEILKDFNDGYGITSCLYDEDIKGDIVTMGVNNNKGKLYINKNVSAEQFRQWSVDTIVSIMNYYSDILSDAGVEKFHSLNLFSSNEWKRMGIAKKELLKQLALAMIKISISSIDVLPVDISALDFYKAFRNDSQYILYGNCSTCNDDVIPKCPNCSSQNLKLVGDKIVCEYCGTEHRYCVCDCGNNIFYDAIDEIIAVNIHNTLIEKIVAEIMAVDSNIHLDAKDTYVLQNGHLKHIRKDEYNVIMPQDIEEFKSLYAIDIRKDMFEEYSNDIAKMGEKCTKPSIGACNECKYNHEMETKNCILKLFTVFDEFIPQPHQGHEFGDIKLSVSVGSKSYTLQGILKSNHSKITKSSTTGKEILSQAISGLVDDRVELLAIIAPATFDVQLMENIIFISKLTKKHVVFLNNDFIFRLYALYNYKFLKVA</sequence>
<accession>A0A926DN28</accession>
<evidence type="ECO:0000313" key="2">
    <source>
        <dbReference type="Proteomes" id="UP000611762"/>
    </source>
</evidence>
<dbReference type="RefSeq" id="WP_249311869.1">
    <property type="nucleotide sequence ID" value="NZ_JACRSU010000002.1"/>
</dbReference>
<dbReference type="EMBL" id="JACRSU010000002">
    <property type="protein sequence ID" value="MBC8540717.1"/>
    <property type="molecule type" value="Genomic_DNA"/>
</dbReference>